<keyword evidence="1" id="KW-0496">Mitochondrion</keyword>
<dbReference type="InterPro" id="IPR036789">
    <property type="entry name" value="Ribosomal_uL6-like_a/b-dom_sf"/>
</dbReference>
<dbReference type="InterPro" id="IPR019906">
    <property type="entry name" value="Ribosomal_uL6_bac-type"/>
</dbReference>
<organism evidence="1">
    <name type="scientific">Aureoumbra lagunensis</name>
    <dbReference type="NCBI Taxonomy" id="44058"/>
    <lineage>
        <taxon>Eukaryota</taxon>
        <taxon>Sar</taxon>
        <taxon>Stramenopiles</taxon>
        <taxon>Ochrophyta</taxon>
        <taxon>Pelagophyceae</taxon>
        <taxon>Pelagomonadales</taxon>
        <taxon>Aureoumbra</taxon>
    </lineage>
</organism>
<geneLocation type="mitochondrion" evidence="1"/>
<dbReference type="EMBL" id="MW438350">
    <property type="protein sequence ID" value="QQW50401.1"/>
    <property type="molecule type" value="Genomic_DNA"/>
</dbReference>
<name>A0A7U0KSK0_9STRA</name>
<dbReference type="GO" id="GO:0003735">
    <property type="term" value="F:structural constituent of ribosome"/>
    <property type="evidence" value="ECO:0007669"/>
    <property type="project" value="InterPro"/>
</dbReference>
<protein>
    <submittedName>
        <fullName evidence="1">Ribosomal protein L6</fullName>
    </submittedName>
</protein>
<dbReference type="RefSeq" id="YP_010152753.1">
    <property type="nucleotide sequence ID" value="NC_057169.1"/>
</dbReference>
<dbReference type="Gene3D" id="3.90.930.12">
    <property type="entry name" value="Ribosomal protein L6, alpha-beta domain"/>
    <property type="match status" value="1"/>
</dbReference>
<keyword evidence="1" id="KW-0687">Ribonucleoprotein</keyword>
<dbReference type="SUPFAM" id="SSF56053">
    <property type="entry name" value="Ribosomal protein L6"/>
    <property type="match status" value="1"/>
</dbReference>
<dbReference type="GO" id="GO:0006412">
    <property type="term" value="P:translation"/>
    <property type="evidence" value="ECO:0007669"/>
    <property type="project" value="InterPro"/>
</dbReference>
<keyword evidence="1" id="KW-0689">Ribosomal protein</keyword>
<dbReference type="GO" id="GO:0019843">
    <property type="term" value="F:rRNA binding"/>
    <property type="evidence" value="ECO:0007669"/>
    <property type="project" value="InterPro"/>
</dbReference>
<dbReference type="PRINTS" id="PR00059">
    <property type="entry name" value="RIBOSOMALL6"/>
</dbReference>
<reference evidence="1" key="1">
    <citation type="journal article" date="2021" name="Genome Biol. Evol.">
        <title>Mitochondrial genome evolution in pelagophyte algae.</title>
        <authorList>
            <person name="Sibbald S.J."/>
            <person name="Lawton M."/>
            <person name="Archibald J.M."/>
        </authorList>
    </citation>
    <scope>NUCLEOTIDE SEQUENCE</scope>
    <source>
        <strain evidence="1">CCMP1510</strain>
    </source>
</reference>
<proteinExistence type="predicted"/>
<sequence>MLFRKICFPKNLKLSFKKNLLTFTNIRKKKIILPINEFLKICFKNRILYIFFVNSFRSKKFMHKKLLQILTSLTLHIQQAVFSLLKKGFFSYLFLNGLGFKAEKMVFERSIILTLGRCHPLKKRIPYGIELFTPKESFILITSSFKQILHNYLKRFQNLKYPDAYKNKGFLIEEKFSLKKKIKKNKI</sequence>
<evidence type="ECO:0000313" key="1">
    <source>
        <dbReference type="EMBL" id="QQW50401.1"/>
    </source>
</evidence>
<dbReference type="AlphaFoldDB" id="A0A7U0KSK0"/>
<gene>
    <name evidence="1" type="primary">rpl6</name>
</gene>
<dbReference type="GeneID" id="67154302"/>
<dbReference type="GO" id="GO:0005840">
    <property type="term" value="C:ribosome"/>
    <property type="evidence" value="ECO:0007669"/>
    <property type="project" value="UniProtKB-KW"/>
</dbReference>
<accession>A0A7U0KSK0</accession>